<evidence type="ECO:0000313" key="3">
    <source>
        <dbReference type="Proteomes" id="UP000198990"/>
    </source>
</evidence>
<dbReference type="AlphaFoldDB" id="A0A1H7WWS5"/>
<protein>
    <submittedName>
        <fullName evidence="2">Uncharacterized protein</fullName>
    </submittedName>
</protein>
<dbReference type="Proteomes" id="UP000198990">
    <property type="component" value="Unassembled WGS sequence"/>
</dbReference>
<keyword evidence="1" id="KW-0812">Transmembrane</keyword>
<accession>A0A1H7WWS5</accession>
<keyword evidence="1" id="KW-1133">Transmembrane helix</keyword>
<organism evidence="2 3">
    <name type="scientific">Maribacter orientalis</name>
    <dbReference type="NCBI Taxonomy" id="228957"/>
    <lineage>
        <taxon>Bacteria</taxon>
        <taxon>Pseudomonadati</taxon>
        <taxon>Bacteroidota</taxon>
        <taxon>Flavobacteriia</taxon>
        <taxon>Flavobacteriales</taxon>
        <taxon>Flavobacteriaceae</taxon>
        <taxon>Maribacter</taxon>
    </lineage>
</organism>
<dbReference type="STRING" id="228957.SAMN04488008_11345"/>
<gene>
    <name evidence="2" type="ORF">SAMN04488008_11345</name>
</gene>
<reference evidence="3" key="1">
    <citation type="submission" date="2016-10" db="EMBL/GenBank/DDBJ databases">
        <authorList>
            <person name="Varghese N."/>
            <person name="Submissions S."/>
        </authorList>
    </citation>
    <scope>NUCLEOTIDE SEQUENCE [LARGE SCALE GENOMIC DNA]</scope>
    <source>
        <strain evidence="3">DSM 16471</strain>
    </source>
</reference>
<feature type="transmembrane region" description="Helical" evidence="1">
    <location>
        <begin position="32"/>
        <end position="51"/>
    </location>
</feature>
<keyword evidence="3" id="KW-1185">Reference proteome</keyword>
<sequence>MAPFFPEPHIYGKLKWIIGGAHGMGFMDWFDVLLHGFPFVLLIRLIVLKLFKLKISK</sequence>
<evidence type="ECO:0000313" key="2">
    <source>
        <dbReference type="EMBL" id="SEM25881.1"/>
    </source>
</evidence>
<keyword evidence="1" id="KW-0472">Membrane</keyword>
<proteinExistence type="predicted"/>
<evidence type="ECO:0000256" key="1">
    <source>
        <dbReference type="SAM" id="Phobius"/>
    </source>
</evidence>
<name>A0A1H7WWS5_9FLAO</name>
<dbReference type="EMBL" id="FNZN01000013">
    <property type="protein sequence ID" value="SEM25881.1"/>
    <property type="molecule type" value="Genomic_DNA"/>
</dbReference>